<sequence length="341" mass="35543">MTYLTTTRRGALALLLAGTTLGATTGFAAAEGITLGALRLTSHSPTYIALERGYFADEGLEVELAFFESSAAMAVGVAGGDLDYGVTSITGGLINLGQKGAVKVIAGALAEDANVDGAVVLASNAAYDAGLTEPSKLAGKSFGITTAGSSFHYMLSRIAEKEGFAVSDVSMKPLQKVGAIVGALSTGQVDAWVIQPSIGKRLVAEGAARKIADFSAYDPDYQVTAIFTSTAIAEGERDQTEAFLRALSHGVADYNAAFVDKTASDDEVTELTAIVHKYVSVDVPDDKFAKDMTEGSMRINEGLALSTTSLQAQLGWMQAEGLVGSDITLDMFVDDSYVETK</sequence>
<dbReference type="GO" id="GO:0042918">
    <property type="term" value="P:alkanesulfonate transmembrane transport"/>
    <property type="evidence" value="ECO:0007669"/>
    <property type="project" value="TreeGrafter"/>
</dbReference>
<evidence type="ECO:0000256" key="2">
    <source>
        <dbReference type="ARBA" id="ARBA00010742"/>
    </source>
</evidence>
<reference evidence="5" key="1">
    <citation type="submission" date="2023-02" db="EMBL/GenBank/DDBJ databases">
        <title>Description and genomic characterization of Salipiger bruguierae sp. nov., isolated from the sediment of mangrove plant Bruguiera sexangula.</title>
        <authorList>
            <person name="Long M."/>
        </authorList>
    </citation>
    <scope>NUCLEOTIDE SEQUENCE</scope>
    <source>
        <strain evidence="5">H15</strain>
    </source>
</reference>
<evidence type="ECO:0000259" key="4">
    <source>
        <dbReference type="Pfam" id="PF09084"/>
    </source>
</evidence>
<dbReference type="GO" id="GO:0042597">
    <property type="term" value="C:periplasmic space"/>
    <property type="evidence" value="ECO:0007669"/>
    <property type="project" value="UniProtKB-SubCell"/>
</dbReference>
<evidence type="ECO:0000256" key="1">
    <source>
        <dbReference type="ARBA" id="ARBA00004418"/>
    </source>
</evidence>
<feature type="domain" description="SsuA/THI5-like" evidence="4">
    <location>
        <begin position="41"/>
        <end position="253"/>
    </location>
</feature>
<gene>
    <name evidence="5" type="ORF">PVT71_15145</name>
</gene>
<accession>A0AAU8APL1</accession>
<dbReference type="PANTHER" id="PTHR30024:SF47">
    <property type="entry name" value="TAURINE-BINDING PERIPLASMIC PROTEIN"/>
    <property type="match status" value="1"/>
</dbReference>
<evidence type="ECO:0000256" key="3">
    <source>
        <dbReference type="ARBA" id="ARBA00022729"/>
    </source>
</evidence>
<dbReference type="SUPFAM" id="SSF53850">
    <property type="entry name" value="Periplasmic binding protein-like II"/>
    <property type="match status" value="1"/>
</dbReference>
<evidence type="ECO:0000313" key="5">
    <source>
        <dbReference type="EMBL" id="XCC96035.1"/>
    </source>
</evidence>
<organism evidence="5">
    <name type="scientific">Alloyangia sp. H15</name>
    <dbReference type="NCBI Taxonomy" id="3029062"/>
    <lineage>
        <taxon>Bacteria</taxon>
        <taxon>Pseudomonadati</taxon>
        <taxon>Pseudomonadota</taxon>
        <taxon>Alphaproteobacteria</taxon>
        <taxon>Rhodobacterales</taxon>
        <taxon>Roseobacteraceae</taxon>
        <taxon>Alloyangia</taxon>
    </lineage>
</organism>
<name>A0AAU8APL1_9RHOB</name>
<proteinExistence type="inferred from homology"/>
<dbReference type="RefSeq" id="WP_353474902.1">
    <property type="nucleotide sequence ID" value="NZ_CP123385.1"/>
</dbReference>
<protein>
    <submittedName>
        <fullName evidence="5">ABC transporter substrate-binding protein</fullName>
    </submittedName>
</protein>
<comment type="similarity">
    <text evidence="2">Belongs to the bacterial solute-binding protein SsuA/TauA family.</text>
</comment>
<dbReference type="EMBL" id="CP123385">
    <property type="protein sequence ID" value="XCC96035.1"/>
    <property type="molecule type" value="Genomic_DNA"/>
</dbReference>
<dbReference type="PANTHER" id="PTHR30024">
    <property type="entry name" value="ALIPHATIC SULFONATES-BINDING PROTEIN-RELATED"/>
    <property type="match status" value="1"/>
</dbReference>
<dbReference type="InterPro" id="IPR015168">
    <property type="entry name" value="SsuA/THI5"/>
</dbReference>
<dbReference type="AlphaFoldDB" id="A0AAU8APL1"/>
<dbReference type="Pfam" id="PF09084">
    <property type="entry name" value="NMT1"/>
    <property type="match status" value="1"/>
</dbReference>
<keyword evidence="3" id="KW-0732">Signal</keyword>
<comment type="subcellular location">
    <subcellularLocation>
        <location evidence="1">Periplasm</location>
    </subcellularLocation>
</comment>
<dbReference type="Gene3D" id="3.40.190.10">
    <property type="entry name" value="Periplasmic binding protein-like II"/>
    <property type="match status" value="2"/>
</dbReference>